<dbReference type="InterPro" id="IPR001969">
    <property type="entry name" value="Aspartic_peptidase_AS"/>
</dbReference>
<dbReference type="Gene3D" id="3.30.420.10">
    <property type="entry name" value="Ribonuclease H-like superfamily/Ribonuclease H"/>
    <property type="match status" value="1"/>
</dbReference>
<dbReference type="SUPFAM" id="SSF53098">
    <property type="entry name" value="Ribonuclease H-like"/>
    <property type="match status" value="1"/>
</dbReference>
<evidence type="ECO:0000256" key="6">
    <source>
        <dbReference type="ARBA" id="ARBA00022918"/>
    </source>
</evidence>
<reference evidence="9" key="1">
    <citation type="journal article" date="2023" name="Insect Mol. Biol.">
        <title>Genome sequencing provides insights into the evolution of gene families encoding plant cell wall-degrading enzymes in longhorned beetles.</title>
        <authorList>
            <person name="Shin N.R."/>
            <person name="Okamura Y."/>
            <person name="Kirsch R."/>
            <person name="Pauchet Y."/>
        </authorList>
    </citation>
    <scope>NUCLEOTIDE SEQUENCE</scope>
    <source>
        <strain evidence="9">MMC_N1</strain>
    </source>
</reference>
<dbReference type="Proteomes" id="UP001162164">
    <property type="component" value="Unassembled WGS sequence"/>
</dbReference>
<evidence type="ECO:0000313" key="10">
    <source>
        <dbReference type="Proteomes" id="UP001162164"/>
    </source>
</evidence>
<dbReference type="InterPro" id="IPR012337">
    <property type="entry name" value="RNaseH-like_sf"/>
</dbReference>
<keyword evidence="4" id="KW-0255">Endonuclease</keyword>
<evidence type="ECO:0000256" key="7">
    <source>
        <dbReference type="SAM" id="MobiDB-lite"/>
    </source>
</evidence>
<dbReference type="InterPro" id="IPR036397">
    <property type="entry name" value="RNaseH_sf"/>
</dbReference>
<feature type="region of interest" description="Disordered" evidence="7">
    <location>
        <begin position="158"/>
        <end position="185"/>
    </location>
</feature>
<dbReference type="PANTHER" id="PTHR37984:SF5">
    <property type="entry name" value="PROTEIN NYNRIN-LIKE"/>
    <property type="match status" value="1"/>
</dbReference>
<keyword evidence="10" id="KW-1185">Reference proteome</keyword>
<dbReference type="PROSITE" id="PS00141">
    <property type="entry name" value="ASP_PROTEASE"/>
    <property type="match status" value="1"/>
</dbReference>
<proteinExistence type="predicted"/>
<dbReference type="PANTHER" id="PTHR37984">
    <property type="entry name" value="PROTEIN CBG26694"/>
    <property type="match status" value="1"/>
</dbReference>
<dbReference type="Pfam" id="PF00665">
    <property type="entry name" value="rve"/>
    <property type="match status" value="1"/>
</dbReference>
<feature type="domain" description="Integrase catalytic" evidence="8">
    <location>
        <begin position="584"/>
        <end position="742"/>
    </location>
</feature>
<evidence type="ECO:0000256" key="1">
    <source>
        <dbReference type="ARBA" id="ARBA00022679"/>
    </source>
</evidence>
<sequence length="870" mass="99374">MDLKFEINRLEKDELTYELAFRGITDKKTVEEMRKCLRAILKLEKAGSSLKYPTYPYTFTEDGDYLEAKILELQNMITAFSDLDTSSLFIKISSKLMHAFQRANRAGSTNDEEHTRRSSFLIDILNLQGQLKSKAKKFKITSQNTELPIELSTVMSSTTLDTDSESSDSEESVLPTPTLPSASPVHSHVKSIPVSKWSLNKFSGDNSKISLSAFLENVEELCVSRNVTKSQLFNSASDLFTEKALTWFRSIKNKVHTWSQLVEELRLEFQSPHFNEKLLKEIKQRTQGPDESIGIYIAVMTNIFNRLTIPINESARLKIILPNLAPFYQSQLTLIDIHSIEELVKLGRKLEARKETIESFVPPPRNRNSLIEPDLAYIYTDRERPSTSFNTDEIVCWNCKGSAHAEGDERPYLEVSIFGTNLLGLLDSGATNTIIGNSGWKILRNLQLQLDEKDIISCTVANDRIKLIKVFVIPALPHTLILGADFWRAMEIVPDLRHGAWKFSDRSEAYVESVALKAQTTLTPDQSNKLFDLVDKSFAEMGNELGCTTLVEHEITTLSSPIKQRYYPPEQKRPLGLMLSSQTKISRPFELLCADLVGPLPRSKSGYQYIFVIADCFSKFPLLFPLRTAKAPAIVKLIEEHVFLVFGCPRAIIVDNGVQFRSKEFVRLMKSYTVTIKYTALYHPQANPCERINRVLKTMLRSFVSENHRDWDSNLARVGGAIRSTKHEVTGLTPNFINFGREISLKGVPLADEAAIQFDRSSINDERTQAFAKIYQEVKLRLSRAYDQNKNFYDLRRRDTQFLENELVWRRNYVLSDKAKYYTAKLAPKFVGPFMISKRLSPWTYELKDLNDKYCGVWHAKDLKAHPPDK</sequence>
<dbReference type="EMBL" id="JAPWTJ010000112">
    <property type="protein sequence ID" value="KAJ8982691.1"/>
    <property type="molecule type" value="Genomic_DNA"/>
</dbReference>
<organism evidence="9 10">
    <name type="scientific">Molorchus minor</name>
    <dbReference type="NCBI Taxonomy" id="1323400"/>
    <lineage>
        <taxon>Eukaryota</taxon>
        <taxon>Metazoa</taxon>
        <taxon>Ecdysozoa</taxon>
        <taxon>Arthropoda</taxon>
        <taxon>Hexapoda</taxon>
        <taxon>Insecta</taxon>
        <taxon>Pterygota</taxon>
        <taxon>Neoptera</taxon>
        <taxon>Endopterygota</taxon>
        <taxon>Coleoptera</taxon>
        <taxon>Polyphaga</taxon>
        <taxon>Cucujiformia</taxon>
        <taxon>Chrysomeloidea</taxon>
        <taxon>Cerambycidae</taxon>
        <taxon>Lamiinae</taxon>
        <taxon>Monochamini</taxon>
        <taxon>Molorchus</taxon>
    </lineage>
</organism>
<evidence type="ECO:0000256" key="5">
    <source>
        <dbReference type="ARBA" id="ARBA00022801"/>
    </source>
</evidence>
<keyword evidence="1" id="KW-0808">Transferase</keyword>
<name>A0ABQ9JXV4_9CUCU</name>
<evidence type="ECO:0000313" key="9">
    <source>
        <dbReference type="EMBL" id="KAJ8982691.1"/>
    </source>
</evidence>
<dbReference type="InterPro" id="IPR050951">
    <property type="entry name" value="Retrovirus_Pol_polyprotein"/>
</dbReference>
<dbReference type="InterPro" id="IPR001584">
    <property type="entry name" value="Integrase_cat-core"/>
</dbReference>
<evidence type="ECO:0000256" key="3">
    <source>
        <dbReference type="ARBA" id="ARBA00022722"/>
    </source>
</evidence>
<dbReference type="SUPFAM" id="SSF50630">
    <property type="entry name" value="Acid proteases"/>
    <property type="match status" value="1"/>
</dbReference>
<evidence type="ECO:0000256" key="4">
    <source>
        <dbReference type="ARBA" id="ARBA00022759"/>
    </source>
</evidence>
<feature type="compositionally biased region" description="Acidic residues" evidence="7">
    <location>
        <begin position="162"/>
        <end position="171"/>
    </location>
</feature>
<dbReference type="InterPro" id="IPR005162">
    <property type="entry name" value="Retrotrans_gag_dom"/>
</dbReference>
<comment type="caution">
    <text evidence="9">The sequence shown here is derived from an EMBL/GenBank/DDBJ whole genome shotgun (WGS) entry which is preliminary data.</text>
</comment>
<evidence type="ECO:0000259" key="8">
    <source>
        <dbReference type="PROSITE" id="PS50994"/>
    </source>
</evidence>
<gene>
    <name evidence="9" type="ORF">NQ317_013163</name>
</gene>
<keyword evidence="6" id="KW-0695">RNA-directed DNA polymerase</keyword>
<dbReference type="Pfam" id="PF03732">
    <property type="entry name" value="Retrotrans_gag"/>
    <property type="match status" value="1"/>
</dbReference>
<accession>A0ABQ9JXV4</accession>
<evidence type="ECO:0000256" key="2">
    <source>
        <dbReference type="ARBA" id="ARBA00022695"/>
    </source>
</evidence>
<dbReference type="InterPro" id="IPR021109">
    <property type="entry name" value="Peptidase_aspartic_dom_sf"/>
</dbReference>
<keyword evidence="5" id="KW-0378">Hydrolase</keyword>
<protein>
    <recommendedName>
        <fullName evidence="8">Integrase catalytic domain-containing protein</fullName>
    </recommendedName>
</protein>
<keyword evidence="3" id="KW-0540">Nuclease</keyword>
<dbReference type="PROSITE" id="PS50994">
    <property type="entry name" value="INTEGRASE"/>
    <property type="match status" value="1"/>
</dbReference>
<keyword evidence="2" id="KW-0548">Nucleotidyltransferase</keyword>